<protein>
    <submittedName>
        <fullName evidence="2">Uncharacterized protein</fullName>
    </submittedName>
</protein>
<feature type="compositionally biased region" description="Polar residues" evidence="1">
    <location>
        <begin position="147"/>
        <end position="172"/>
    </location>
</feature>
<sequence length="224" mass="25363">MVVKQMTRKRSLWLLVYRGLIMSSSSISIGLDKRTNLLCTGRVFLVDLARSITSRVRCTDRVTRIGAFTDGLERVSRLSSQPHRRWGVSDENQRRGRSISSSPLAPLPSSPPFQVKQQHEPAARRATGEEQQQRQQRVQQLQRGQQSLTASASFPSFSDETSEQPAASISENQQLARQQLQQLQQTAAASTENLSPLPYETFVSLRTRLTMDFEVKFKTHEEFA</sequence>
<organism evidence="2 3">
    <name type="scientific">Solanum commersonii</name>
    <name type="common">Commerson's wild potato</name>
    <name type="synonym">Commerson's nightshade</name>
    <dbReference type="NCBI Taxonomy" id="4109"/>
    <lineage>
        <taxon>Eukaryota</taxon>
        <taxon>Viridiplantae</taxon>
        <taxon>Streptophyta</taxon>
        <taxon>Embryophyta</taxon>
        <taxon>Tracheophyta</taxon>
        <taxon>Spermatophyta</taxon>
        <taxon>Magnoliopsida</taxon>
        <taxon>eudicotyledons</taxon>
        <taxon>Gunneridae</taxon>
        <taxon>Pentapetalae</taxon>
        <taxon>asterids</taxon>
        <taxon>lamiids</taxon>
        <taxon>Solanales</taxon>
        <taxon>Solanaceae</taxon>
        <taxon>Solanoideae</taxon>
        <taxon>Solaneae</taxon>
        <taxon>Solanum</taxon>
    </lineage>
</organism>
<feature type="region of interest" description="Disordered" evidence="1">
    <location>
        <begin position="79"/>
        <end position="178"/>
    </location>
</feature>
<dbReference type="Proteomes" id="UP000824120">
    <property type="component" value="Chromosome 8"/>
</dbReference>
<keyword evidence="3" id="KW-1185">Reference proteome</keyword>
<reference evidence="2 3" key="1">
    <citation type="submission" date="2020-09" db="EMBL/GenBank/DDBJ databases">
        <title>De no assembly of potato wild relative species, Solanum commersonii.</title>
        <authorList>
            <person name="Cho K."/>
        </authorList>
    </citation>
    <scope>NUCLEOTIDE SEQUENCE [LARGE SCALE GENOMIC DNA]</scope>
    <source>
        <strain evidence="2">LZ3.2</strain>
        <tissue evidence="2">Leaf</tissue>
    </source>
</reference>
<evidence type="ECO:0000313" key="2">
    <source>
        <dbReference type="EMBL" id="KAG5592777.1"/>
    </source>
</evidence>
<dbReference type="AlphaFoldDB" id="A0A9J5XX53"/>
<name>A0A9J5XX53_SOLCO</name>
<gene>
    <name evidence="2" type="ORF">H5410_043291</name>
</gene>
<evidence type="ECO:0000256" key="1">
    <source>
        <dbReference type="SAM" id="MobiDB-lite"/>
    </source>
</evidence>
<dbReference type="EMBL" id="JACXVP010000008">
    <property type="protein sequence ID" value="KAG5592777.1"/>
    <property type="molecule type" value="Genomic_DNA"/>
</dbReference>
<feature type="compositionally biased region" description="Basic and acidic residues" evidence="1">
    <location>
        <begin position="117"/>
        <end position="132"/>
    </location>
</feature>
<accession>A0A9J5XX53</accession>
<comment type="caution">
    <text evidence="2">The sequence shown here is derived from an EMBL/GenBank/DDBJ whole genome shotgun (WGS) entry which is preliminary data.</text>
</comment>
<evidence type="ECO:0000313" key="3">
    <source>
        <dbReference type="Proteomes" id="UP000824120"/>
    </source>
</evidence>
<proteinExistence type="predicted"/>
<feature type="compositionally biased region" description="Low complexity" evidence="1">
    <location>
        <begin position="133"/>
        <end position="146"/>
    </location>
</feature>